<keyword evidence="2" id="KW-0436">Ligase</keyword>
<feature type="compositionally biased region" description="Low complexity" evidence="1">
    <location>
        <begin position="67"/>
        <end position="81"/>
    </location>
</feature>
<dbReference type="GO" id="GO:0016874">
    <property type="term" value="F:ligase activity"/>
    <property type="evidence" value="ECO:0007669"/>
    <property type="project" value="UniProtKB-KW"/>
</dbReference>
<keyword evidence="3" id="KW-1185">Reference proteome</keyword>
<evidence type="ECO:0000313" key="2">
    <source>
        <dbReference type="EMBL" id="PRW18341.1"/>
    </source>
</evidence>
<name>A0A2P6TBT4_CHLSO</name>
<gene>
    <name evidence="2" type="ORF">C2E21_9338</name>
</gene>
<dbReference type="OrthoDB" id="421671at2759"/>
<dbReference type="InterPro" id="IPR025638">
    <property type="entry name" value="DUF4336"/>
</dbReference>
<evidence type="ECO:0000256" key="1">
    <source>
        <dbReference type="SAM" id="MobiDB-lite"/>
    </source>
</evidence>
<dbReference type="Proteomes" id="UP000239899">
    <property type="component" value="Unassembled WGS sequence"/>
</dbReference>
<proteinExistence type="predicted"/>
<dbReference type="PANTHER" id="PTHR33835:SF2">
    <property type="entry name" value="LYSINE-TRNA LIGASE"/>
    <property type="match status" value="1"/>
</dbReference>
<feature type="compositionally biased region" description="Low complexity" evidence="1">
    <location>
        <begin position="1"/>
        <end position="25"/>
    </location>
</feature>
<evidence type="ECO:0000313" key="3">
    <source>
        <dbReference type="Proteomes" id="UP000239899"/>
    </source>
</evidence>
<comment type="caution">
    <text evidence="2">The sequence shown here is derived from an EMBL/GenBank/DDBJ whole genome shotgun (WGS) entry which is preliminary data.</text>
</comment>
<feature type="region of interest" description="Disordered" evidence="1">
    <location>
        <begin position="1"/>
        <end position="96"/>
    </location>
</feature>
<feature type="compositionally biased region" description="Polar residues" evidence="1">
    <location>
        <begin position="26"/>
        <end position="43"/>
    </location>
</feature>
<organism evidence="2 3">
    <name type="scientific">Chlorella sorokiniana</name>
    <name type="common">Freshwater green alga</name>
    <dbReference type="NCBI Taxonomy" id="3076"/>
    <lineage>
        <taxon>Eukaryota</taxon>
        <taxon>Viridiplantae</taxon>
        <taxon>Chlorophyta</taxon>
        <taxon>core chlorophytes</taxon>
        <taxon>Trebouxiophyceae</taxon>
        <taxon>Chlorellales</taxon>
        <taxon>Chlorellaceae</taxon>
        <taxon>Chlorella clade</taxon>
        <taxon>Chlorella</taxon>
    </lineage>
</organism>
<reference evidence="2 3" key="1">
    <citation type="journal article" date="2018" name="Plant J.">
        <title>Genome sequences of Chlorella sorokiniana UTEX 1602 and Micractinium conductrix SAG 241.80: implications to maltose excretion by a green alga.</title>
        <authorList>
            <person name="Arriola M.B."/>
            <person name="Velmurugan N."/>
            <person name="Zhang Y."/>
            <person name="Plunkett M.H."/>
            <person name="Hondzo H."/>
            <person name="Barney B.M."/>
        </authorList>
    </citation>
    <scope>NUCLEOTIDE SEQUENCE [LARGE SCALE GENOMIC DNA]</scope>
    <source>
        <strain evidence="3">UTEX 1602</strain>
    </source>
</reference>
<protein>
    <submittedName>
        <fullName evidence="2">Lysine--trna ligase</fullName>
    </submittedName>
</protein>
<accession>A0A2P6TBT4</accession>
<feature type="compositionally biased region" description="Polar residues" evidence="1">
    <location>
        <begin position="54"/>
        <end position="64"/>
    </location>
</feature>
<dbReference type="AlphaFoldDB" id="A0A2P6TBT4"/>
<dbReference type="Pfam" id="PF14234">
    <property type="entry name" value="DUF4336"/>
    <property type="match status" value="2"/>
</dbReference>
<sequence>MQALSSSVALLAPAPTARPATRQLTVTCAQRAGTQRSGTQKVQRSAAPAPKRSAGTQRVGTQRTAGRPQPAKQPARPAAKPAPKPRKERDSSAADQSYFNITGYPFPLGPITRRATIRKDLVRGTIWGFEQPQSLGGSNVTTNVRMTIVRLQSGGLWVHAPIAPTRECVRMVKQLEQETGEKVKYIVLPTFGYEHKIFVGPFSRRFPKAEVWVAPSQWSWPINLPVQFFGIFPNGVLRSDATDTPWAEEIEQKVFESSVGIGPYIECAFFHKKTRTLLVTDAVISVPNTPPELVPPENLLDAAARNFFINVLSGDLAAQPVDGVPLKPTELTPAARNLGWRRMALQILYIVPGDLRDPKKGFLAIANRLIVGPILKTLVFSTTPEVTRAWVDSICADWAFTSIIPAHFTAPIPATPSDFRAAFSFVYEPQLSAERAAAASNGSAPAAASASAAKDVGRDESANPAKVLDGFLLGLLGGLRGSGGSARSAQQPTEVRGGVSYPADDIAALDAAKRFLVKAGVVNK</sequence>
<dbReference type="EMBL" id="LHPG02000026">
    <property type="protein sequence ID" value="PRW18341.1"/>
    <property type="molecule type" value="Genomic_DNA"/>
</dbReference>
<dbReference type="PANTHER" id="PTHR33835">
    <property type="entry name" value="YALI0C07656P"/>
    <property type="match status" value="1"/>
</dbReference>